<dbReference type="GeneID" id="39986275"/>
<sequence length="173" mass="20616">FFFFFFFFFERPSYDRFFLLNALWGSFFVLSRSSRPRAPSGDTAEFHPTHDIQQTADPDYNVVFPERSLLRYLIFKFSFFGKPHVANKEDCKGEMRPIQSGEKGCRLWKKNAMFCQRHKLPTEEGSGAPFATAKEIPLVINYWRTHMLWRMMLRMNRSLMNIFPVYLKKLATR</sequence>
<feature type="non-terminal residue" evidence="1">
    <location>
        <position position="1"/>
    </location>
</feature>
<evidence type="ECO:0000313" key="2">
    <source>
        <dbReference type="Proteomes" id="UP000192257"/>
    </source>
</evidence>
<dbReference type="AlphaFoldDB" id="A0A1X0NTV1"/>
<evidence type="ECO:0000313" key="1">
    <source>
        <dbReference type="EMBL" id="ORC88125.1"/>
    </source>
</evidence>
<proteinExistence type="predicted"/>
<protein>
    <submittedName>
        <fullName evidence="1">Uncharacterized protein</fullName>
    </submittedName>
</protein>
<accession>A0A1X0NTV1</accession>
<name>A0A1X0NTV1_9TRYP</name>
<comment type="caution">
    <text evidence="1">The sequence shown here is derived from an EMBL/GenBank/DDBJ whole genome shotgun (WGS) entry which is preliminary data.</text>
</comment>
<organism evidence="1 2">
    <name type="scientific">Trypanosoma theileri</name>
    <dbReference type="NCBI Taxonomy" id="67003"/>
    <lineage>
        <taxon>Eukaryota</taxon>
        <taxon>Discoba</taxon>
        <taxon>Euglenozoa</taxon>
        <taxon>Kinetoplastea</taxon>
        <taxon>Metakinetoplastina</taxon>
        <taxon>Trypanosomatida</taxon>
        <taxon>Trypanosomatidae</taxon>
        <taxon>Trypanosoma</taxon>
    </lineage>
</organism>
<dbReference type="RefSeq" id="XP_028882191.1">
    <property type="nucleotide sequence ID" value="XM_029026495.1"/>
</dbReference>
<reference evidence="1 2" key="1">
    <citation type="submission" date="2017-03" db="EMBL/GenBank/DDBJ databases">
        <title>An alternative strategy for trypanosome survival in the mammalian bloodstream revealed through genome and transcriptome analysis of the ubiquitous bovine parasite Trypanosoma (Megatrypanum) theileri.</title>
        <authorList>
            <person name="Kelly S."/>
            <person name="Ivens A."/>
            <person name="Mott A."/>
            <person name="O'Neill E."/>
            <person name="Emms D."/>
            <person name="Macleod O."/>
            <person name="Voorheis P."/>
            <person name="Matthews J."/>
            <person name="Matthews K."/>
            <person name="Carrington M."/>
        </authorList>
    </citation>
    <scope>NUCLEOTIDE SEQUENCE [LARGE SCALE GENOMIC DNA]</scope>
    <source>
        <strain evidence="1">Edinburgh</strain>
    </source>
</reference>
<keyword evidence="2" id="KW-1185">Reference proteome</keyword>
<dbReference type="EMBL" id="NBCO01000018">
    <property type="protein sequence ID" value="ORC88125.1"/>
    <property type="molecule type" value="Genomic_DNA"/>
</dbReference>
<gene>
    <name evidence="1" type="ORF">TM35_000181820</name>
</gene>
<dbReference type="VEuPathDB" id="TriTrypDB:TM35_000181820"/>
<dbReference type="Proteomes" id="UP000192257">
    <property type="component" value="Unassembled WGS sequence"/>
</dbReference>